<evidence type="ECO:0000313" key="2">
    <source>
        <dbReference type="EMBL" id="KAH0571566.1"/>
    </source>
</evidence>
<gene>
    <name evidence="1" type="ORF">SS50377_11609</name>
    <name evidence="2" type="ORF">SS50377_25755</name>
</gene>
<dbReference type="Proteomes" id="UP000018208">
    <property type="component" value="Unassembled WGS sequence"/>
</dbReference>
<dbReference type="EMBL" id="AUWU02000006">
    <property type="protein sequence ID" value="KAH0571566.1"/>
    <property type="molecule type" value="Genomic_DNA"/>
</dbReference>
<dbReference type="EMBL" id="KI545996">
    <property type="protein sequence ID" value="EST48268.1"/>
    <property type="molecule type" value="Genomic_DNA"/>
</dbReference>
<accession>V6LVK1</accession>
<reference evidence="2" key="2">
    <citation type="submission" date="2020-12" db="EMBL/GenBank/DDBJ databases">
        <title>New Spironucleus salmonicida genome in near-complete chromosomes.</title>
        <authorList>
            <person name="Xu F."/>
            <person name="Kurt Z."/>
            <person name="Jimenez-Gonzalez A."/>
            <person name="Astvaldsson A."/>
            <person name="Andersson J.O."/>
            <person name="Svard S.G."/>
        </authorList>
    </citation>
    <scope>NUCLEOTIDE SEQUENCE</scope>
    <source>
        <strain evidence="2">ATCC 50377</strain>
    </source>
</reference>
<organism evidence="1">
    <name type="scientific">Spironucleus salmonicida</name>
    <dbReference type="NCBI Taxonomy" id="348837"/>
    <lineage>
        <taxon>Eukaryota</taxon>
        <taxon>Metamonada</taxon>
        <taxon>Diplomonadida</taxon>
        <taxon>Hexamitidae</taxon>
        <taxon>Hexamitinae</taxon>
        <taxon>Spironucleus</taxon>
    </lineage>
</organism>
<evidence type="ECO:0000313" key="1">
    <source>
        <dbReference type="EMBL" id="EST48268.1"/>
    </source>
</evidence>
<dbReference type="AlphaFoldDB" id="V6LVK1"/>
<reference evidence="1 2" key="1">
    <citation type="journal article" date="2014" name="PLoS Genet.">
        <title>The Genome of Spironucleus salmonicida Highlights a Fish Pathogen Adapted to Fluctuating Environments.</title>
        <authorList>
            <person name="Xu F."/>
            <person name="Jerlstrom-Hultqvist J."/>
            <person name="Einarsson E."/>
            <person name="Astvaldsson A."/>
            <person name="Svard S.G."/>
            <person name="Andersson J.O."/>
        </authorList>
    </citation>
    <scope>NUCLEOTIDE SEQUENCE</scope>
    <source>
        <strain evidence="2">ATCC 50377</strain>
    </source>
</reference>
<proteinExistence type="predicted"/>
<sequence length="508" mass="57036">MSMKSILHIFPPQPSHLKQSSSQAYHNVCMQITDYCTKTANLSLSTPLFKLPAFSTIPQTNDRFVFDEILCEPQLFADIHSPNTPQTLQPNPIQNSIDKIASKIVSQAHHGTCKLIINYGSACSGHGILAFGTYPQNDPQIGLVWSILDALSDCEIRCFSLENGGKIRDLLDDTQLGTVLKPKTQFNLITPETLNVDLCGLQNTTSGRLKLANSLHQKRRILAKYQRFDRVVDRSSDEQFPILQKIHSQLGPQNHNLALDLTPTTFVLLSPKNRQNSQILLIDFPACCANSGLQGYTLSPRMHENLKIPVELKSCFRSGANSRNGVISRVLGGCVPGISDGEVVQICSVQLSDFERVSSGQILRMAGMFDKNVVERFFDGFVAEKNRKRVESSFSNQQIQQQEKQFTFNFDQIENFDQDENSIIGKHGFDFKDATNRSIGYSNDETEIVEKIDIQSLMTAKELLKDESNDDVSDGDDWATNLFRSSEWQVETQGILKKMKMFLDSIQI</sequence>
<keyword evidence="3" id="KW-1185">Reference proteome</keyword>
<dbReference type="VEuPathDB" id="GiardiaDB:SS50377_25755"/>
<name>V6LVK1_9EUKA</name>
<protein>
    <submittedName>
        <fullName evidence="1">Uncharacterized protein</fullName>
    </submittedName>
</protein>
<evidence type="ECO:0000313" key="3">
    <source>
        <dbReference type="Proteomes" id="UP000018208"/>
    </source>
</evidence>